<proteinExistence type="predicted"/>
<organism evidence="3 4">
    <name type="scientific">Sphingomonas oligophenolica</name>
    <dbReference type="NCBI Taxonomy" id="301154"/>
    <lineage>
        <taxon>Bacteria</taxon>
        <taxon>Pseudomonadati</taxon>
        <taxon>Pseudomonadota</taxon>
        <taxon>Alphaproteobacteria</taxon>
        <taxon>Sphingomonadales</taxon>
        <taxon>Sphingomonadaceae</taxon>
        <taxon>Sphingomonas</taxon>
    </lineage>
</organism>
<dbReference type="Proteomes" id="UP001419910">
    <property type="component" value="Unassembled WGS sequence"/>
</dbReference>
<feature type="signal peptide" evidence="1">
    <location>
        <begin position="1"/>
        <end position="24"/>
    </location>
</feature>
<evidence type="ECO:0000256" key="1">
    <source>
        <dbReference type="SAM" id="SignalP"/>
    </source>
</evidence>
<evidence type="ECO:0000259" key="2">
    <source>
        <dbReference type="Pfam" id="PF09832"/>
    </source>
</evidence>
<evidence type="ECO:0000313" key="4">
    <source>
        <dbReference type="Proteomes" id="UP001419910"/>
    </source>
</evidence>
<accession>A0ABU9Y9G1</accession>
<keyword evidence="1" id="KW-0732">Signal</keyword>
<dbReference type="Pfam" id="PF09832">
    <property type="entry name" value="DUF2059"/>
    <property type="match status" value="1"/>
</dbReference>
<gene>
    <name evidence="3" type="ORF">ABC974_22440</name>
</gene>
<evidence type="ECO:0000313" key="3">
    <source>
        <dbReference type="EMBL" id="MEN2792406.1"/>
    </source>
</evidence>
<sequence>MKSLNRLILAAGLAVLPVVATAQAAAPVAVAPVDPERLAAARALMDQIMPPATRNQMMSAMTQSMMGQMVQALRTDPTLAAVLEKDPRARALFEHFMQRQQEQSTQQLLANLPGMFDAMARAYARRFTLAQLHDMATFFATPTGQVYLAQAPTIMSDPDVAAWMGDVMRSSMQRMPAEMAKLMADLKALDSKDNAHGG</sequence>
<feature type="domain" description="DUF2059" evidence="2">
    <location>
        <begin position="115"/>
        <end position="156"/>
    </location>
</feature>
<dbReference type="EMBL" id="JBDIME010000028">
    <property type="protein sequence ID" value="MEN2792406.1"/>
    <property type="molecule type" value="Genomic_DNA"/>
</dbReference>
<name>A0ABU9Y9G1_9SPHN</name>
<comment type="caution">
    <text evidence="3">The sequence shown here is derived from an EMBL/GenBank/DDBJ whole genome shotgun (WGS) entry which is preliminary data.</text>
</comment>
<reference evidence="3 4" key="1">
    <citation type="submission" date="2024-05" db="EMBL/GenBank/DDBJ databases">
        <authorList>
            <person name="Liu Q."/>
            <person name="Xin Y.-H."/>
        </authorList>
    </citation>
    <scope>NUCLEOTIDE SEQUENCE [LARGE SCALE GENOMIC DNA]</scope>
    <source>
        <strain evidence="3 4">CGMCC 1.10181</strain>
    </source>
</reference>
<protein>
    <submittedName>
        <fullName evidence="3">DUF2059 domain-containing protein</fullName>
    </submittedName>
</protein>
<dbReference type="RefSeq" id="WP_343892027.1">
    <property type="nucleotide sequence ID" value="NZ_BAAAEH010000049.1"/>
</dbReference>
<dbReference type="InterPro" id="IPR018637">
    <property type="entry name" value="DUF2059"/>
</dbReference>
<feature type="chain" id="PRO_5045845977" evidence="1">
    <location>
        <begin position="25"/>
        <end position="198"/>
    </location>
</feature>
<keyword evidence="4" id="KW-1185">Reference proteome</keyword>